<dbReference type="InterPro" id="IPR005303">
    <property type="entry name" value="MOCOS_middle"/>
</dbReference>
<dbReference type="PROSITE" id="PS51340">
    <property type="entry name" value="MOSC"/>
    <property type="match status" value="1"/>
</dbReference>
<dbReference type="OrthoDB" id="17255at2759"/>
<dbReference type="Pfam" id="PF03473">
    <property type="entry name" value="MOSC"/>
    <property type="match status" value="1"/>
</dbReference>
<evidence type="ECO:0000313" key="3">
    <source>
        <dbReference type="EMBL" id="KAF2819840.1"/>
    </source>
</evidence>
<feature type="domain" description="MOSC" evidence="2">
    <location>
        <begin position="214"/>
        <end position="371"/>
    </location>
</feature>
<evidence type="ECO:0000313" key="4">
    <source>
        <dbReference type="Proteomes" id="UP000799424"/>
    </source>
</evidence>
<dbReference type="PANTHER" id="PTHR14237">
    <property type="entry name" value="MOLYBDOPTERIN COFACTOR SULFURASE MOSC"/>
    <property type="match status" value="1"/>
</dbReference>
<sequence>MDSEWDKERSFEIEKVSPVYLVTALCVVPFAIYYLLNFLSPLIHRITAMTISEIYVYPIKSLRGVKVQEALGTQHGFKHDRTFMLLKVTPEGAKPMAVSREPEMTQFFQDISGYNTPDGKLTITFRAFGNAQDEKSLTIPLTPDTEKLEPVDVDLHGSPTPAFKMPKAHADWFTACFGYETMLVYIGPNTRAVLFQDMQPLEPDPLTRFLRDTLPFTRPYVSRLMGLHQTSQWRIGFADCAPYLIVSQTSLEDVSSRLPEGQDMDITKFRPNIVVKGAFEAYQEDYWGKLMINNRTEIVMAHNCVRCKSINIDYETGKPGTGASGEVLKRLQKDRRIDIGAKWSPVFGRYSFWGVGERDEVVRVGDRVNVKKMNEGLTVWSWPGLA</sequence>
<dbReference type="GO" id="GO:0030170">
    <property type="term" value="F:pyridoxal phosphate binding"/>
    <property type="evidence" value="ECO:0007669"/>
    <property type="project" value="InterPro"/>
</dbReference>
<dbReference type="GO" id="GO:0003824">
    <property type="term" value="F:catalytic activity"/>
    <property type="evidence" value="ECO:0007669"/>
    <property type="project" value="InterPro"/>
</dbReference>
<proteinExistence type="predicted"/>
<dbReference type="EMBL" id="MU006243">
    <property type="protein sequence ID" value="KAF2819840.1"/>
    <property type="molecule type" value="Genomic_DNA"/>
</dbReference>
<reference evidence="3" key="1">
    <citation type="journal article" date="2020" name="Stud. Mycol.">
        <title>101 Dothideomycetes genomes: a test case for predicting lifestyles and emergence of pathogens.</title>
        <authorList>
            <person name="Haridas S."/>
            <person name="Albert R."/>
            <person name="Binder M."/>
            <person name="Bloem J."/>
            <person name="Labutti K."/>
            <person name="Salamov A."/>
            <person name="Andreopoulos B."/>
            <person name="Baker S."/>
            <person name="Barry K."/>
            <person name="Bills G."/>
            <person name="Bluhm B."/>
            <person name="Cannon C."/>
            <person name="Castanera R."/>
            <person name="Culley D."/>
            <person name="Daum C."/>
            <person name="Ezra D."/>
            <person name="Gonzalez J."/>
            <person name="Henrissat B."/>
            <person name="Kuo A."/>
            <person name="Liang C."/>
            <person name="Lipzen A."/>
            <person name="Lutzoni F."/>
            <person name="Magnuson J."/>
            <person name="Mondo S."/>
            <person name="Nolan M."/>
            <person name="Ohm R."/>
            <person name="Pangilinan J."/>
            <person name="Park H.-J."/>
            <person name="Ramirez L."/>
            <person name="Alfaro M."/>
            <person name="Sun H."/>
            <person name="Tritt A."/>
            <person name="Yoshinaga Y."/>
            <person name="Zwiers L.-H."/>
            <person name="Turgeon B."/>
            <person name="Goodwin S."/>
            <person name="Spatafora J."/>
            <person name="Crous P."/>
            <person name="Grigoriev I."/>
        </authorList>
    </citation>
    <scope>NUCLEOTIDE SEQUENCE</scope>
    <source>
        <strain evidence="3">CBS 113818</strain>
    </source>
</reference>
<dbReference type="AlphaFoldDB" id="A0A6A6ZFP1"/>
<dbReference type="PANTHER" id="PTHR14237:SF34">
    <property type="entry name" value="MOSC DOMAIN PROTEIN (AFU_ORTHOLOGUE AFUA_2G07820)"/>
    <property type="match status" value="1"/>
</dbReference>
<keyword evidence="1" id="KW-0472">Membrane</keyword>
<keyword evidence="1" id="KW-0812">Transmembrane</keyword>
<gene>
    <name evidence="3" type="ORF">CC86DRAFT_306236</name>
</gene>
<name>A0A6A6ZFP1_9PLEO</name>
<accession>A0A6A6ZFP1</accession>
<dbReference type="SUPFAM" id="SSF141673">
    <property type="entry name" value="MOSC N-terminal domain-like"/>
    <property type="match status" value="1"/>
</dbReference>
<protein>
    <recommendedName>
        <fullName evidence="2">MOSC domain-containing protein</fullName>
    </recommendedName>
</protein>
<organism evidence="3 4">
    <name type="scientific">Ophiobolus disseminans</name>
    <dbReference type="NCBI Taxonomy" id="1469910"/>
    <lineage>
        <taxon>Eukaryota</taxon>
        <taxon>Fungi</taxon>
        <taxon>Dikarya</taxon>
        <taxon>Ascomycota</taxon>
        <taxon>Pezizomycotina</taxon>
        <taxon>Dothideomycetes</taxon>
        <taxon>Pleosporomycetidae</taxon>
        <taxon>Pleosporales</taxon>
        <taxon>Pleosporineae</taxon>
        <taxon>Phaeosphaeriaceae</taxon>
        <taxon>Ophiobolus</taxon>
    </lineage>
</organism>
<dbReference type="InterPro" id="IPR005302">
    <property type="entry name" value="MoCF_Sase_C"/>
</dbReference>
<evidence type="ECO:0000256" key="1">
    <source>
        <dbReference type="SAM" id="Phobius"/>
    </source>
</evidence>
<keyword evidence="1" id="KW-1133">Transmembrane helix</keyword>
<dbReference type="GO" id="GO:0030151">
    <property type="term" value="F:molybdenum ion binding"/>
    <property type="evidence" value="ECO:0007669"/>
    <property type="project" value="InterPro"/>
</dbReference>
<keyword evidence="4" id="KW-1185">Reference proteome</keyword>
<dbReference type="Pfam" id="PF03476">
    <property type="entry name" value="MOSC_N"/>
    <property type="match status" value="1"/>
</dbReference>
<dbReference type="Proteomes" id="UP000799424">
    <property type="component" value="Unassembled WGS sequence"/>
</dbReference>
<feature type="transmembrane region" description="Helical" evidence="1">
    <location>
        <begin position="20"/>
        <end position="39"/>
    </location>
</feature>
<evidence type="ECO:0000259" key="2">
    <source>
        <dbReference type="PROSITE" id="PS51340"/>
    </source>
</evidence>